<comment type="caution">
    <text evidence="1">The sequence shown here is derived from an EMBL/GenBank/DDBJ whole genome shotgun (WGS) entry which is preliminary data.</text>
</comment>
<evidence type="ECO:0000313" key="1">
    <source>
        <dbReference type="EMBL" id="GBN68238.1"/>
    </source>
</evidence>
<dbReference type="Proteomes" id="UP000499080">
    <property type="component" value="Unassembled WGS sequence"/>
</dbReference>
<proteinExistence type="predicted"/>
<keyword evidence="2" id="KW-1185">Reference proteome</keyword>
<reference evidence="1 2" key="1">
    <citation type="journal article" date="2019" name="Sci. Rep.">
        <title>Orb-weaving spider Araneus ventricosus genome elucidates the spidroin gene catalogue.</title>
        <authorList>
            <person name="Kono N."/>
            <person name="Nakamura H."/>
            <person name="Ohtoshi R."/>
            <person name="Moran D.A.P."/>
            <person name="Shinohara A."/>
            <person name="Yoshida Y."/>
            <person name="Fujiwara M."/>
            <person name="Mori M."/>
            <person name="Tomita M."/>
            <person name="Arakawa K."/>
        </authorList>
    </citation>
    <scope>NUCLEOTIDE SEQUENCE [LARGE SCALE GENOMIC DNA]</scope>
</reference>
<name>A0A4Y2QY32_ARAVE</name>
<gene>
    <name evidence="1" type="ORF">AVEN_142749_1</name>
</gene>
<protein>
    <submittedName>
        <fullName evidence="1">Uncharacterized protein</fullName>
    </submittedName>
</protein>
<accession>A0A4Y2QY32</accession>
<sequence length="127" mass="14641">MYTDFTEKIEHVSRYVQRKSPSPLLFLNGVSLIRARRKALLCLVLKTKVKPTVYFHAISNEHDCCVRNRLQDRRRSATSLRSALISSRSNSIVERCSFIDEGSPPPPEETDWIKFGFCLSPQLPYPK</sequence>
<evidence type="ECO:0000313" key="2">
    <source>
        <dbReference type="Proteomes" id="UP000499080"/>
    </source>
</evidence>
<organism evidence="1 2">
    <name type="scientific">Araneus ventricosus</name>
    <name type="common">Orbweaver spider</name>
    <name type="synonym">Epeira ventricosa</name>
    <dbReference type="NCBI Taxonomy" id="182803"/>
    <lineage>
        <taxon>Eukaryota</taxon>
        <taxon>Metazoa</taxon>
        <taxon>Ecdysozoa</taxon>
        <taxon>Arthropoda</taxon>
        <taxon>Chelicerata</taxon>
        <taxon>Arachnida</taxon>
        <taxon>Araneae</taxon>
        <taxon>Araneomorphae</taxon>
        <taxon>Entelegynae</taxon>
        <taxon>Araneoidea</taxon>
        <taxon>Araneidae</taxon>
        <taxon>Araneus</taxon>
    </lineage>
</organism>
<dbReference type="EMBL" id="BGPR01015164">
    <property type="protein sequence ID" value="GBN68238.1"/>
    <property type="molecule type" value="Genomic_DNA"/>
</dbReference>
<dbReference type="AlphaFoldDB" id="A0A4Y2QY32"/>